<accession>A0ABQ9YCY5</accession>
<feature type="compositionally biased region" description="Polar residues" evidence="2">
    <location>
        <begin position="329"/>
        <end position="342"/>
    </location>
</feature>
<feature type="region of interest" description="Disordered" evidence="2">
    <location>
        <begin position="1661"/>
        <end position="1680"/>
    </location>
</feature>
<feature type="region of interest" description="Disordered" evidence="2">
    <location>
        <begin position="762"/>
        <end position="782"/>
    </location>
</feature>
<dbReference type="PANTHER" id="PTHR21963:SF1">
    <property type="entry name" value="SPERM-ASSOCIATED ANTIGEN 17"/>
    <property type="match status" value="1"/>
</dbReference>
<protein>
    <recommendedName>
        <fullName evidence="5">Rho-GAP domain-containing protein</fullName>
    </recommendedName>
</protein>
<feature type="compositionally biased region" description="Polar residues" evidence="2">
    <location>
        <begin position="1661"/>
        <end position="1672"/>
    </location>
</feature>
<dbReference type="Proteomes" id="UP001281761">
    <property type="component" value="Unassembled WGS sequence"/>
</dbReference>
<feature type="compositionally biased region" description="Basic and acidic residues" evidence="2">
    <location>
        <begin position="2253"/>
        <end position="2266"/>
    </location>
</feature>
<feature type="region of interest" description="Disordered" evidence="2">
    <location>
        <begin position="295"/>
        <end position="342"/>
    </location>
</feature>
<feature type="region of interest" description="Disordered" evidence="2">
    <location>
        <begin position="1"/>
        <end position="39"/>
    </location>
</feature>
<gene>
    <name evidence="3" type="ORF">BLNAU_3643</name>
</gene>
<name>A0ABQ9YCY5_9EUKA</name>
<comment type="caution">
    <text evidence="3">The sequence shown here is derived from an EMBL/GenBank/DDBJ whole genome shotgun (WGS) entry which is preliminary data.</text>
</comment>
<evidence type="ECO:0008006" key="5">
    <source>
        <dbReference type="Google" id="ProtNLM"/>
    </source>
</evidence>
<evidence type="ECO:0000256" key="2">
    <source>
        <dbReference type="SAM" id="MobiDB-lite"/>
    </source>
</evidence>
<feature type="region of interest" description="Disordered" evidence="2">
    <location>
        <begin position="3130"/>
        <end position="3180"/>
    </location>
</feature>
<feature type="compositionally biased region" description="Polar residues" evidence="2">
    <location>
        <begin position="1100"/>
        <end position="1117"/>
    </location>
</feature>
<feature type="compositionally biased region" description="Basic and acidic residues" evidence="2">
    <location>
        <begin position="1888"/>
        <end position="1900"/>
    </location>
</feature>
<feature type="compositionally biased region" description="Basic and acidic residues" evidence="2">
    <location>
        <begin position="10"/>
        <end position="21"/>
    </location>
</feature>
<feature type="compositionally biased region" description="Polar residues" evidence="2">
    <location>
        <begin position="2486"/>
        <end position="2505"/>
    </location>
</feature>
<evidence type="ECO:0000256" key="1">
    <source>
        <dbReference type="SAM" id="Coils"/>
    </source>
</evidence>
<feature type="region of interest" description="Disordered" evidence="2">
    <location>
        <begin position="1096"/>
        <end position="1117"/>
    </location>
</feature>
<feature type="compositionally biased region" description="Polar residues" evidence="2">
    <location>
        <begin position="27"/>
        <end position="39"/>
    </location>
</feature>
<feature type="region of interest" description="Disordered" evidence="2">
    <location>
        <begin position="2304"/>
        <end position="2323"/>
    </location>
</feature>
<dbReference type="InterPro" id="IPR026173">
    <property type="entry name" value="SPAG17"/>
</dbReference>
<feature type="compositionally biased region" description="Basic and acidic residues" evidence="2">
    <location>
        <begin position="306"/>
        <end position="326"/>
    </location>
</feature>
<feature type="compositionally biased region" description="Low complexity" evidence="2">
    <location>
        <begin position="764"/>
        <end position="782"/>
    </location>
</feature>
<dbReference type="PANTHER" id="PTHR21963">
    <property type="entry name" value="PF6"/>
    <property type="match status" value="1"/>
</dbReference>
<evidence type="ECO:0000313" key="3">
    <source>
        <dbReference type="EMBL" id="KAK2961521.1"/>
    </source>
</evidence>
<feature type="compositionally biased region" description="Polar residues" evidence="2">
    <location>
        <begin position="2274"/>
        <end position="2294"/>
    </location>
</feature>
<feature type="region of interest" description="Disordered" evidence="2">
    <location>
        <begin position="2253"/>
        <end position="2297"/>
    </location>
</feature>
<keyword evidence="1" id="KW-0175">Coiled coil</keyword>
<sequence>MLTPAISNSKKKESQKVEPKAAKGKVQQDSSELPPDTTNIVQITSPESLPPLYPKSFVFIVGFPSEQKVLSYLQQYCLSLGFHIDSIINIKPTLQPSQSFLSSLKTALLPTSYRSPPINPKTGQIEENSGDVENVLIGFDEVNQLTSSIAPSTGDLSSLQQEISAAESQYAHTLYFEIDSGELLPLPNVEVKTEEEDSADKNKKGAPPKGLDVANATQIYVPALPALPSNLIFDEEERSGLLTLTKKGPQLFDEINALLHKAALASAKAEEEKHKSEDDLTNFIKSEIENRKDFTTITLDLAPEPEDIKPEKPEKGKKGGKKDKPGPETSSELQNQTKSLDIQTLETTNIEFATFVPVYRNDDPSHKIKTRLDEQFRRAYQLSFEQRFAKRKTFFNIPTVHNEPSPEENQPTDDHQSRLPAALAFFSSTPTPILLYQSTPLPSPQQDVHFISKSASSIVQISKLFDQITTFLSSSPSSQQAFQSPKQLAISAQKPKSTPSLFIPTIFSPSNLPNSTTFMELLQKGLKGERSEPPQSSHSTVRSVKQNLGRRMTFTGTQITPQNHPVKQESSQLLAHALNHFLSNLPIPIEQSAPIWTKTKNFTHVLQMAQQTEPQPLRKQATIPTAEEVGMYYQLFCDQQALDIPSIPPSSPQGPLCTFATWPAGVSSQKPQLVNQTRTVIITQPYSSKNTPLHSASKGHQQKSSVSSLSTLLSFSQTSGFETLSTSIQNLISTLPATQHAPKKATKTNQVTQALALLPSMQRPSSTITSASPKSSTTPQQPNRIDTMQQFLHELLAQHAPGFLFNRLFDSIGINIHPLSLFSLSSLSWGHPLNPTQINKPISIQALSAGSPFPGPLTMLLSRQPSIQSFVKSIEKFLDTLNKTQQDFAYIAHSITSLVPTASLPSDFITLSDSHGDFDEGRDFFSYLKDDVVLDVLNDPETQDSLFFTLLCAAFSEMLASPATSSHQILSTTNVCQTPNLALQGTAPLTPSSPIREEQSKTVELSSQSVIAPSFIQTLHTNSLGSFSHTADLHIDSMSPVSPIVPLHLPNADQYASFGVGKKWDGKNATETVLDIPGVHVEQKRKKSVLNLLTADRLDSNSGTPKSQTDSQTPFLTPSGLQNHASTLQKIFDAEKDFKQLYERLEAHYTPPIVDPSEFTATQHFTPAEMTSLLNSALLFDPPLKTQYFPVEDAMLLAIGSVQKRDGTNENGQSITHFDRSYFSHLFGEAPTTKIEEEETVKGDWEKMINEDKTSGLHTEAVSPSLQTVVSGTESVDEETASPATPLIPSPPKPLLLAPLIVEEMNTWTSPLRSIQIHNSILRSGPRLSTHITAHHTRGHVFSFGRSAKFKMTESLEDFNDLSLFLEEAEAGTKKVKESFQVYCEGIREIAQSVPLADIPSALSAIQSALLKMVNPNQVSGTSTPVLKPDHQQGQGTDLVFRRRVKQNSLVPLPSPFHSIRFSHFSVLPSLLRGALNTFLQPAQITQGKVGVFTDTRAIKPVQPTAEAAISMETPSPVTFNQLQQTVVLSDIEKAFKQLMKTPLQLLYALKFHKTLKSTEPKREPEILLSSSQVELILQRYSSFSSLVPPGAVHPQAPPPSSGVPYVHTSPPVFNTSFNDSTTLSARFFETNPSSQNPFELTYSTRNGQIVTINSSDGTVRISSSVKSTPSEVTPRELERQVKEACRQQLRAEVEKAVEDGRKGLKDFRHGACVFGEQLETPPEPLDASVSPKKPKAKGKVDQAQEPEDVDVINPDTLTEQEREVFRRCFIQSLRPALLKLHPQSSSGHNTTRHVLPSNLSQICASPLSCVPLPMSKPVEKDRMIVGVGTTVVRYTSGGSSILLRNGDVSAFDGWSWCSTDSTGNRVCRPKFIFEIVPTEHVEEVVEKMDETKEDDKTESDNQTESPKPKLLKPEPLDLSPECHSLLSVCFRGCDFTQSQKIDSDTSVVFPTHFPSSLSLPPLNSVVSHSPHPAIPSQPPPSLTIRSDGVSIANHTTGERIVHHSDGTRVFHSFAPKDTFDVSNQPAKALLSIEHTNTPRVLIYLVKQSMSHALTGGQSEMKSESSLWFRDRVVVLLDDGTALEWGAADHKIFVSKPDCTHIHFSQTGCVSVFVDNASKHPPASITSFTSRPPHLLFNLFDGLVSVKPDKMSPPIITDKTGQNPSRSSCRRVFVCSQEGSANWAVARTMRSATISKRVPMVLNPSIFKKSKSKPGKGEMKQTLVATALNIPHFEDPDEPTMIEKKLKDAKMKYEQAEKEKKEEERRLKKAALKQSATRKAQAHNLPSLNNSPNVDESLENTKTFESDELLTDKGTPLPRASQNHRNLSRNRWFSKLTALHNHQLALSESNITDEPLSSTNGRIGFVLPRLFVVRSDGSGFELLSRKSVKRMNMPLSTLCRTDQNVFIPSSLTQIQSIITGNRKHSRTITQLQPLSTASSPSLTMIPGYGNPSVKAKEAISTILSNQTEKGPLTKEIPFPEERDPTQILSKSSGTSQHEINNSAESSLAIEETDAETVADTVVDDENEILKIIHSLITPLPALFGEPSPAHPLLLENTPNLNINPHLVTALANQNLVDADPSQTVAAPGTPSNVSNPNAELSRFANHVAVYNQTVSTLHPHAIISNGALPSDLLSTANPYRNPYAGILSHSSDVKKPCGYSDHLFTPLTITSPLSTSNTPLSSSSIFSHTLFTPCRCDTAASCTCHPTSTFPKQNVKTDKQMNVERPSRELRPSWTPYHPALQCYEPEALADRFACQATTELTDPTNRQSEDGDSFESLSEELSAIPAPKAKRVFVQQIVQHSPPSPVLLLILHEYANLISFILILQTHKHVARLYSSVLRVIQQEYQSLADKIQNMGEAIAYLRARNVLQNTYTSTFKLVSKELEAKAAEAKKAAKDKKKEEEQTVIETNHPVMTISELQNLTRNLPQLRNAANSIQHDSAFSEAFSEAFSCFPTLKKLNKMISTQISVQNAVFTGKWRDVLRSPKKIRELALVAPSQISQGTIQQSVADIREFRKSTILNLSNALHPDFHSQYNNALILASVSSALASIDNCNESFGSLAAFLNSPLSFGSQKWDTIFQVDKPAQKNNQLAIPPQNAPKARAASPIAMQKQLTQTVRVQVPKLKRIVEDSPVENSPSVAMSTKHKKSQSMEPSFHGSENVTERSRRESTEMPKRKEERELSPLLLQVQLEKIMNVVPSDAVSQSLLSTRRDSKKRDMARIRPPEMVKDDLAEPLMPHMTGGLSTRARKSLTPTLPTKRAPELTTRFTPLATKSPQPTVSQTQRTPTLSINPTSIDFGVMGAHHVCQASFTIKNTAATTQRFFIPPLASRPPLTSKTEVSAYTKDLPLSPFRIITSPQPLAPGMSVKVVIECDGSIAFDLLESNETTKELSPAPAGLTPRGKNMKEHHPLILKREDDSDGEGSLDVMQTLCIATSERDLMLPVHVRISLDGSEVDLHPGVRIRNKS</sequence>
<organism evidence="3 4">
    <name type="scientific">Blattamonas nauphoetae</name>
    <dbReference type="NCBI Taxonomy" id="2049346"/>
    <lineage>
        <taxon>Eukaryota</taxon>
        <taxon>Metamonada</taxon>
        <taxon>Preaxostyla</taxon>
        <taxon>Oxymonadida</taxon>
        <taxon>Blattamonas</taxon>
    </lineage>
</organism>
<feature type="coiled-coil region" evidence="1">
    <location>
        <begin position="2839"/>
        <end position="2939"/>
    </location>
</feature>
<feature type="region of interest" description="Disordered" evidence="2">
    <location>
        <begin position="191"/>
        <end position="210"/>
    </location>
</feature>
<proteinExistence type="predicted"/>
<feature type="region of interest" description="Disordered" evidence="2">
    <location>
        <begin position="2464"/>
        <end position="2513"/>
    </location>
</feature>
<reference evidence="3 4" key="1">
    <citation type="journal article" date="2022" name="bioRxiv">
        <title>Genomics of Preaxostyla Flagellates Illuminates Evolutionary Transitions and the Path Towards Mitochondrial Loss.</title>
        <authorList>
            <person name="Novak L.V.F."/>
            <person name="Treitli S.C."/>
            <person name="Pyrih J."/>
            <person name="Halakuc P."/>
            <person name="Pipaliya S.V."/>
            <person name="Vacek V."/>
            <person name="Brzon O."/>
            <person name="Soukal P."/>
            <person name="Eme L."/>
            <person name="Dacks J.B."/>
            <person name="Karnkowska A."/>
            <person name="Elias M."/>
            <person name="Hampl V."/>
        </authorList>
    </citation>
    <scope>NUCLEOTIDE SEQUENCE [LARGE SCALE GENOMIC DNA]</scope>
    <source>
        <strain evidence="3">NAU3</strain>
        <tissue evidence="3">Gut</tissue>
    </source>
</reference>
<feature type="region of interest" description="Disordered" evidence="2">
    <location>
        <begin position="1888"/>
        <end position="1915"/>
    </location>
</feature>
<evidence type="ECO:0000313" key="4">
    <source>
        <dbReference type="Proteomes" id="UP001281761"/>
    </source>
</evidence>
<feature type="region of interest" description="Disordered" evidence="2">
    <location>
        <begin position="1719"/>
        <end position="1746"/>
    </location>
</feature>
<dbReference type="EMBL" id="JARBJD010000016">
    <property type="protein sequence ID" value="KAK2961521.1"/>
    <property type="molecule type" value="Genomic_DNA"/>
</dbReference>
<keyword evidence="4" id="KW-1185">Reference proteome</keyword>
<feature type="compositionally biased region" description="Basic and acidic residues" evidence="2">
    <location>
        <begin position="3161"/>
        <end position="3180"/>
    </location>
</feature>